<reference evidence="11 12" key="1">
    <citation type="submission" date="2023-04" db="EMBL/GenBank/DDBJ databases">
        <title>Jannaschia ovalis sp. nov., a marine bacterium isolated from sea tidal flat.</title>
        <authorList>
            <person name="Kwon D.Y."/>
            <person name="Kim J.-J."/>
        </authorList>
    </citation>
    <scope>NUCLEOTIDE SEQUENCE [LARGE SCALE GENOMIC DNA]</scope>
    <source>
        <strain evidence="11 12">GRR-S6-38</strain>
    </source>
</reference>
<keyword evidence="4" id="KW-0808">Transferase</keyword>
<evidence type="ECO:0000313" key="12">
    <source>
        <dbReference type="Proteomes" id="UP001243420"/>
    </source>
</evidence>
<dbReference type="Gene3D" id="3.90.550.10">
    <property type="entry name" value="Spore Coat Polysaccharide Biosynthesis Protein SpsA, Chain A"/>
    <property type="match status" value="1"/>
</dbReference>
<dbReference type="PANTHER" id="PTHR43197:SF1">
    <property type="entry name" value="UTP--GLUCOSE-1-PHOSPHATE URIDYLYLTRANSFERASE"/>
    <property type="match status" value="1"/>
</dbReference>
<dbReference type="InterPro" id="IPR005835">
    <property type="entry name" value="NTP_transferase_dom"/>
</dbReference>
<dbReference type="RefSeq" id="WP_279966336.1">
    <property type="nucleotide sequence ID" value="NZ_CP122537.1"/>
</dbReference>
<dbReference type="GO" id="GO:0016779">
    <property type="term" value="F:nucleotidyltransferase activity"/>
    <property type="evidence" value="ECO:0007669"/>
    <property type="project" value="UniProtKB-KW"/>
</dbReference>
<dbReference type="EC" id="2.7.7.9" evidence="2"/>
<evidence type="ECO:0000256" key="8">
    <source>
        <dbReference type="ARBA" id="ARBA00032341"/>
    </source>
</evidence>
<protein>
    <recommendedName>
        <fullName evidence="3">UTP--glucose-1-phosphate uridylyltransferase</fullName>
        <ecNumber evidence="2">2.7.7.9</ecNumber>
    </recommendedName>
    <alternativeName>
        <fullName evidence="6">Alpha-D-glucosyl-1-phosphate uridylyltransferase</fullName>
    </alternativeName>
    <alternativeName>
        <fullName evidence="7">UDP-glucose pyrophosphorylase</fullName>
    </alternativeName>
    <alternativeName>
        <fullName evidence="8">Uridine diphosphoglucose pyrophosphorylase</fullName>
    </alternativeName>
</protein>
<evidence type="ECO:0000259" key="10">
    <source>
        <dbReference type="Pfam" id="PF00483"/>
    </source>
</evidence>
<sequence length="281" mass="29619">MQRLDTVIFPVAGMGTRMLPATKVTPKELLPVYDTPLLQFAVDEALAAGAKRLVMVSHPAKPAIAEYFEPQPDLTEALAEKGKDELLQTIRATALPDDVELRIVMQPEPLGLGHAVLCGAEAALDGPVGVILPDDLILGTPCLSEMAQAFDPEVMNSLVAAQSVPRDRVSSYGIFDLDDATGQTVPARGFVEKPDPADAPSTLAAVGRYVLSPAIFDVLRGTGEGAGGEIQLTDAIAALGRIAAFRFSGTRYDCGDKDGIVAATLAVQRSKGDDRVRLAAE</sequence>
<evidence type="ECO:0000256" key="1">
    <source>
        <dbReference type="ARBA" id="ARBA00006890"/>
    </source>
</evidence>
<evidence type="ECO:0000256" key="5">
    <source>
        <dbReference type="ARBA" id="ARBA00022695"/>
    </source>
</evidence>
<dbReference type="PANTHER" id="PTHR43197">
    <property type="entry name" value="UTP--GLUCOSE-1-PHOSPHATE URIDYLYLTRANSFERASE"/>
    <property type="match status" value="1"/>
</dbReference>
<feature type="domain" description="Nucleotidyl transferase" evidence="10">
    <location>
        <begin position="12"/>
        <end position="266"/>
    </location>
</feature>
<dbReference type="SUPFAM" id="SSF53448">
    <property type="entry name" value="Nucleotide-diphospho-sugar transferases"/>
    <property type="match status" value="1"/>
</dbReference>
<dbReference type="InterPro" id="IPR029044">
    <property type="entry name" value="Nucleotide-diphossugar_trans"/>
</dbReference>
<evidence type="ECO:0000256" key="6">
    <source>
        <dbReference type="ARBA" id="ARBA00031455"/>
    </source>
</evidence>
<gene>
    <name evidence="11" type="ORF">P8627_04135</name>
</gene>
<dbReference type="InterPro" id="IPR005771">
    <property type="entry name" value="GalU_uridylyltTrfase_bac/arc"/>
</dbReference>
<evidence type="ECO:0000256" key="3">
    <source>
        <dbReference type="ARBA" id="ARBA00019048"/>
    </source>
</evidence>
<comment type="catalytic activity">
    <reaction evidence="9">
        <text>alpha-D-glucose 1-phosphate + UTP + H(+) = UDP-alpha-D-glucose + diphosphate</text>
        <dbReference type="Rhea" id="RHEA:19889"/>
        <dbReference type="ChEBI" id="CHEBI:15378"/>
        <dbReference type="ChEBI" id="CHEBI:33019"/>
        <dbReference type="ChEBI" id="CHEBI:46398"/>
        <dbReference type="ChEBI" id="CHEBI:58601"/>
        <dbReference type="ChEBI" id="CHEBI:58885"/>
        <dbReference type="EC" id="2.7.7.9"/>
    </reaction>
</comment>
<evidence type="ECO:0000313" key="11">
    <source>
        <dbReference type="EMBL" id="WGH79464.1"/>
    </source>
</evidence>
<organism evidence="11 12">
    <name type="scientific">Jannaschia ovalis</name>
    <dbReference type="NCBI Taxonomy" id="3038773"/>
    <lineage>
        <taxon>Bacteria</taxon>
        <taxon>Pseudomonadati</taxon>
        <taxon>Pseudomonadota</taxon>
        <taxon>Alphaproteobacteria</taxon>
        <taxon>Rhodobacterales</taxon>
        <taxon>Roseobacteraceae</taxon>
        <taxon>Jannaschia</taxon>
    </lineage>
</organism>
<comment type="similarity">
    <text evidence="1">Belongs to the UDPGP type 2 family.</text>
</comment>
<evidence type="ECO:0000256" key="4">
    <source>
        <dbReference type="ARBA" id="ARBA00022679"/>
    </source>
</evidence>
<dbReference type="CDD" id="cd02541">
    <property type="entry name" value="UGPase_prokaryotic"/>
    <property type="match status" value="1"/>
</dbReference>
<evidence type="ECO:0000256" key="9">
    <source>
        <dbReference type="ARBA" id="ARBA00048128"/>
    </source>
</evidence>
<evidence type="ECO:0000256" key="2">
    <source>
        <dbReference type="ARBA" id="ARBA00012415"/>
    </source>
</evidence>
<proteinExistence type="inferred from homology"/>
<dbReference type="EMBL" id="CP122537">
    <property type="protein sequence ID" value="WGH79464.1"/>
    <property type="molecule type" value="Genomic_DNA"/>
</dbReference>
<evidence type="ECO:0000256" key="7">
    <source>
        <dbReference type="ARBA" id="ARBA00031959"/>
    </source>
</evidence>
<dbReference type="Proteomes" id="UP001243420">
    <property type="component" value="Chromosome"/>
</dbReference>
<name>A0ABY8LDS0_9RHOB</name>
<keyword evidence="12" id="KW-1185">Reference proteome</keyword>
<accession>A0ABY8LDS0</accession>
<dbReference type="Pfam" id="PF00483">
    <property type="entry name" value="NTP_transferase"/>
    <property type="match status" value="1"/>
</dbReference>
<keyword evidence="5 11" id="KW-0548">Nucleotidyltransferase</keyword>